<dbReference type="SUPFAM" id="SSF51735">
    <property type="entry name" value="NAD(P)-binding Rossmann-fold domains"/>
    <property type="match status" value="1"/>
</dbReference>
<gene>
    <name evidence="4" type="ordered locus">Caci_6357</name>
</gene>
<dbReference type="OrthoDB" id="7211155at2"/>
<evidence type="ECO:0000256" key="1">
    <source>
        <dbReference type="ARBA" id="ARBA00006484"/>
    </source>
</evidence>
<feature type="domain" description="Ketoreductase" evidence="3">
    <location>
        <begin position="9"/>
        <end position="186"/>
    </location>
</feature>
<protein>
    <submittedName>
        <fullName evidence="4">Short-chain dehydrogenase/reductase SDR</fullName>
    </submittedName>
</protein>
<dbReference type="AlphaFoldDB" id="C7QKD7"/>
<accession>C7QKD7</accession>
<dbReference type="Gene3D" id="3.40.50.720">
    <property type="entry name" value="NAD(P)-binding Rossmann-like Domain"/>
    <property type="match status" value="1"/>
</dbReference>
<dbReference type="GO" id="GO:0016491">
    <property type="term" value="F:oxidoreductase activity"/>
    <property type="evidence" value="ECO:0007669"/>
    <property type="project" value="UniProtKB-KW"/>
</dbReference>
<dbReference type="Pfam" id="PF00106">
    <property type="entry name" value="adh_short"/>
    <property type="match status" value="1"/>
</dbReference>
<dbReference type="eggNOG" id="COG1028">
    <property type="taxonomic scope" value="Bacteria"/>
</dbReference>
<dbReference type="PRINTS" id="PR00081">
    <property type="entry name" value="GDHRDH"/>
</dbReference>
<dbReference type="EMBL" id="CP001700">
    <property type="protein sequence ID" value="ACU75211.1"/>
    <property type="molecule type" value="Genomic_DNA"/>
</dbReference>
<dbReference type="CDD" id="cd05233">
    <property type="entry name" value="SDR_c"/>
    <property type="match status" value="1"/>
</dbReference>
<comment type="similarity">
    <text evidence="1">Belongs to the short-chain dehydrogenases/reductases (SDR) family.</text>
</comment>
<keyword evidence="2" id="KW-0560">Oxidoreductase</keyword>
<dbReference type="InterPro" id="IPR057326">
    <property type="entry name" value="KR_dom"/>
</dbReference>
<dbReference type="Proteomes" id="UP000000851">
    <property type="component" value="Chromosome"/>
</dbReference>
<proteinExistence type="inferred from homology"/>
<dbReference type="KEGG" id="cai:Caci_6357"/>
<sequence>MTTRDLTGTTAIVTGASRGFGRSIAASLAQAGAKVVAVARDGAALEQLREQAGDAVTPVVGDAADPVLAGRLLATYSPDTLVLNAGALPLPRPLQMHTWETFNLNWDMDVRQAFNWSREALLKPLAPGSTVISFSSAAAIGGSPMSGGYAGAKATVKFISAYAAGEAQAGSLGIRFVSVLPGLSAATQLGAAGAQAYADRMGIPVSAFLERMGPELTTEHVGKAIVDLAADESLDQPAYMVGPNGLNPLG</sequence>
<name>C7QKD7_CATAD</name>
<reference evidence="4 5" key="1">
    <citation type="journal article" date="2009" name="Stand. Genomic Sci.">
        <title>Complete genome sequence of Catenulispora acidiphila type strain (ID 139908).</title>
        <authorList>
            <person name="Copeland A."/>
            <person name="Lapidus A."/>
            <person name="Glavina Del Rio T."/>
            <person name="Nolan M."/>
            <person name="Lucas S."/>
            <person name="Chen F."/>
            <person name="Tice H."/>
            <person name="Cheng J.F."/>
            <person name="Bruce D."/>
            <person name="Goodwin L."/>
            <person name="Pitluck S."/>
            <person name="Mikhailova N."/>
            <person name="Pati A."/>
            <person name="Ivanova N."/>
            <person name="Mavromatis K."/>
            <person name="Chen A."/>
            <person name="Palaniappan K."/>
            <person name="Chain P."/>
            <person name="Land M."/>
            <person name="Hauser L."/>
            <person name="Chang Y.J."/>
            <person name="Jeffries C.D."/>
            <person name="Chertkov O."/>
            <person name="Brettin T."/>
            <person name="Detter J.C."/>
            <person name="Han C."/>
            <person name="Ali Z."/>
            <person name="Tindall B.J."/>
            <person name="Goker M."/>
            <person name="Bristow J."/>
            <person name="Eisen J.A."/>
            <person name="Markowitz V."/>
            <person name="Hugenholtz P."/>
            <person name="Kyrpides N.C."/>
            <person name="Klenk H.P."/>
        </authorList>
    </citation>
    <scope>NUCLEOTIDE SEQUENCE [LARGE SCALE GENOMIC DNA]</scope>
    <source>
        <strain evidence="5">DSM 44928 / JCM 14897 / NBRC 102108 / NRRL B-24433 / ID139908</strain>
    </source>
</reference>
<dbReference type="HOGENOM" id="CLU_096355_0_0_11"/>
<evidence type="ECO:0000256" key="2">
    <source>
        <dbReference type="ARBA" id="ARBA00023002"/>
    </source>
</evidence>
<evidence type="ECO:0000259" key="3">
    <source>
        <dbReference type="SMART" id="SM00822"/>
    </source>
</evidence>
<dbReference type="STRING" id="479433.Caci_6357"/>
<dbReference type="RefSeq" id="WP_015794940.1">
    <property type="nucleotide sequence ID" value="NC_013131.1"/>
</dbReference>
<dbReference type="InParanoid" id="C7QKD7"/>
<dbReference type="PANTHER" id="PTHR43669:SF3">
    <property type="entry name" value="ALCOHOL DEHYDROGENASE, PUTATIVE (AFU_ORTHOLOGUE AFUA_3G03445)-RELATED"/>
    <property type="match status" value="1"/>
</dbReference>
<evidence type="ECO:0000313" key="4">
    <source>
        <dbReference type="EMBL" id="ACU75211.1"/>
    </source>
</evidence>
<evidence type="ECO:0000313" key="5">
    <source>
        <dbReference type="Proteomes" id="UP000000851"/>
    </source>
</evidence>
<organism evidence="4 5">
    <name type="scientific">Catenulispora acidiphila (strain DSM 44928 / JCM 14897 / NBRC 102108 / NRRL B-24433 / ID139908)</name>
    <dbReference type="NCBI Taxonomy" id="479433"/>
    <lineage>
        <taxon>Bacteria</taxon>
        <taxon>Bacillati</taxon>
        <taxon>Actinomycetota</taxon>
        <taxon>Actinomycetes</taxon>
        <taxon>Catenulisporales</taxon>
        <taxon>Catenulisporaceae</taxon>
        <taxon>Catenulispora</taxon>
    </lineage>
</organism>
<dbReference type="SMART" id="SM00822">
    <property type="entry name" value="PKS_KR"/>
    <property type="match status" value="1"/>
</dbReference>
<dbReference type="InterPro" id="IPR002347">
    <property type="entry name" value="SDR_fam"/>
</dbReference>
<dbReference type="PANTHER" id="PTHR43669">
    <property type="entry name" value="5-KETO-D-GLUCONATE 5-REDUCTASE"/>
    <property type="match status" value="1"/>
</dbReference>
<dbReference type="InterPro" id="IPR036291">
    <property type="entry name" value="NAD(P)-bd_dom_sf"/>
</dbReference>
<keyword evidence="5" id="KW-1185">Reference proteome</keyword>